<dbReference type="Gene3D" id="3.40.190.100">
    <property type="entry name" value="Glycine betaine-binding periplasmic protein, domain 2"/>
    <property type="match status" value="1"/>
</dbReference>
<protein>
    <submittedName>
        <fullName evidence="2">Glycine betaine/L-proline ABC transporter substrate-binding protein ProX</fullName>
    </submittedName>
</protein>
<sequence>MEQRRSPAGESRESLNLPNQFSCSEAYWISPHVMTGRAPCRGRPETNHWENYDMQHSSHGKTLRRLAASVGLAALVVSGAAVAQEQPGDGVTVIPLKSSIAEETFQTLLVMKALEELGYDVQDIKELEYAAAHVAIANGDGTFLADHWDPLHTDFFEEAGGKGKIYREGVYSPGALQGYLIDKKTADEHGITNLGQLKDPEIAKLFDNDGDGKADLTGCTPGWGCEQVIEHQLDAFELRDTVTHNQGSYSAIIADTITRYKNGEPILYYTWTPYWVSGVLVPGKDVTWIEVPFSSLPGERTDVDTALADGTNYGFQANDQRIAANREFAEANPAAAKLFEIMEISANDISAQNLLMRDGQDGEADIERHADAWIAGHKDQWNAWLEEARAAAN</sequence>
<organism evidence="2 3">
    <name type="scientific">Microbaculum marinisediminis</name>
    <dbReference type="NCBI Taxonomy" id="2931392"/>
    <lineage>
        <taxon>Bacteria</taxon>
        <taxon>Pseudomonadati</taxon>
        <taxon>Pseudomonadota</taxon>
        <taxon>Alphaproteobacteria</taxon>
        <taxon>Hyphomicrobiales</taxon>
        <taxon>Tepidamorphaceae</taxon>
        <taxon>Microbaculum</taxon>
    </lineage>
</organism>
<dbReference type="RefSeq" id="WP_261616507.1">
    <property type="nucleotide sequence ID" value="NZ_JALIDZ010000006.1"/>
</dbReference>
<keyword evidence="3" id="KW-1185">Reference proteome</keyword>
<dbReference type="CDD" id="cd13638">
    <property type="entry name" value="PBP2_EcProx_like"/>
    <property type="match status" value="1"/>
</dbReference>
<dbReference type="GO" id="GO:0043190">
    <property type="term" value="C:ATP-binding cassette (ABC) transporter complex"/>
    <property type="evidence" value="ECO:0007669"/>
    <property type="project" value="InterPro"/>
</dbReference>
<dbReference type="Gene3D" id="3.40.190.10">
    <property type="entry name" value="Periplasmic binding protein-like II"/>
    <property type="match status" value="1"/>
</dbReference>
<gene>
    <name evidence="2" type="primary">proX</name>
    <name evidence="2" type="ORF">MUB46_13740</name>
</gene>
<comment type="caution">
    <text evidence="2">The sequence shown here is derived from an EMBL/GenBank/DDBJ whole genome shotgun (WGS) entry which is preliminary data.</text>
</comment>
<evidence type="ECO:0000313" key="3">
    <source>
        <dbReference type="Proteomes" id="UP001320898"/>
    </source>
</evidence>
<name>A0AAW5R0L5_9HYPH</name>
<dbReference type="SUPFAM" id="SSF53850">
    <property type="entry name" value="Periplasmic binding protein-like II"/>
    <property type="match status" value="1"/>
</dbReference>
<dbReference type="Proteomes" id="UP001320898">
    <property type="component" value="Unassembled WGS sequence"/>
</dbReference>
<proteinExistence type="predicted"/>
<dbReference type="AlphaFoldDB" id="A0AAW5R0L5"/>
<dbReference type="Pfam" id="PF04069">
    <property type="entry name" value="OpuAC"/>
    <property type="match status" value="1"/>
</dbReference>
<dbReference type="NCBIfam" id="NF008334">
    <property type="entry name" value="PRK11119.1"/>
    <property type="match status" value="1"/>
</dbReference>
<reference evidence="2 3" key="1">
    <citation type="submission" date="2022-04" db="EMBL/GenBank/DDBJ databases">
        <authorList>
            <person name="Ye Y.-Q."/>
            <person name="Du Z.-J."/>
        </authorList>
    </citation>
    <scope>NUCLEOTIDE SEQUENCE [LARGE SCALE GENOMIC DNA]</scope>
    <source>
        <strain evidence="2 3">A6E488</strain>
    </source>
</reference>
<feature type="domain" description="ABC-type glycine betaine transport system substrate-binding" evidence="1">
    <location>
        <begin position="98"/>
        <end position="375"/>
    </location>
</feature>
<evidence type="ECO:0000259" key="1">
    <source>
        <dbReference type="Pfam" id="PF04069"/>
    </source>
</evidence>
<dbReference type="EMBL" id="JALIDZ010000006">
    <property type="protein sequence ID" value="MCT8972922.1"/>
    <property type="molecule type" value="Genomic_DNA"/>
</dbReference>
<accession>A0AAW5R0L5</accession>
<dbReference type="InterPro" id="IPR007210">
    <property type="entry name" value="ABC_Gly_betaine_transp_sub-bd"/>
</dbReference>
<dbReference type="GO" id="GO:0022857">
    <property type="term" value="F:transmembrane transporter activity"/>
    <property type="evidence" value="ECO:0007669"/>
    <property type="project" value="InterPro"/>
</dbReference>
<evidence type="ECO:0000313" key="2">
    <source>
        <dbReference type="EMBL" id="MCT8972922.1"/>
    </source>
</evidence>